<keyword evidence="2" id="KW-1185">Reference proteome</keyword>
<accession>A0A8B9GAD8</accession>
<reference evidence="1" key="1">
    <citation type="submission" date="2025-08" db="UniProtKB">
        <authorList>
            <consortium name="Ensembl"/>
        </authorList>
    </citation>
    <scope>IDENTIFICATION</scope>
</reference>
<dbReference type="AlphaFoldDB" id="A0A8B9GAD8"/>
<dbReference type="Proteomes" id="UP000694522">
    <property type="component" value="Unplaced"/>
</dbReference>
<proteinExistence type="predicted"/>
<sequence length="45" mass="4822">MTMAGLHVLRFTEEKLLLQGQDAELVSGDPSSSGSLGCRCLWVKG</sequence>
<evidence type="ECO:0000313" key="1">
    <source>
        <dbReference type="Ensembl" id="ENSACOP00000020169.1"/>
    </source>
</evidence>
<evidence type="ECO:0000313" key="2">
    <source>
        <dbReference type="Proteomes" id="UP000694522"/>
    </source>
</evidence>
<name>A0A8B9GAD8_9PSIT</name>
<reference evidence="1" key="2">
    <citation type="submission" date="2025-09" db="UniProtKB">
        <authorList>
            <consortium name="Ensembl"/>
        </authorList>
    </citation>
    <scope>IDENTIFICATION</scope>
</reference>
<organism evidence="1 2">
    <name type="scientific">Amazona collaria</name>
    <name type="common">yellow-billed parrot</name>
    <dbReference type="NCBI Taxonomy" id="241587"/>
    <lineage>
        <taxon>Eukaryota</taxon>
        <taxon>Metazoa</taxon>
        <taxon>Chordata</taxon>
        <taxon>Craniata</taxon>
        <taxon>Vertebrata</taxon>
        <taxon>Euteleostomi</taxon>
        <taxon>Archelosauria</taxon>
        <taxon>Archosauria</taxon>
        <taxon>Dinosauria</taxon>
        <taxon>Saurischia</taxon>
        <taxon>Theropoda</taxon>
        <taxon>Coelurosauria</taxon>
        <taxon>Aves</taxon>
        <taxon>Neognathae</taxon>
        <taxon>Neoaves</taxon>
        <taxon>Telluraves</taxon>
        <taxon>Australaves</taxon>
        <taxon>Psittaciformes</taxon>
        <taxon>Psittacidae</taxon>
        <taxon>Amazona</taxon>
    </lineage>
</organism>
<protein>
    <submittedName>
        <fullName evidence="1">Uncharacterized protein</fullName>
    </submittedName>
</protein>
<dbReference type="Ensembl" id="ENSACOT00000020899.1">
    <property type="protein sequence ID" value="ENSACOP00000020169.1"/>
    <property type="gene ID" value="ENSACOG00000013894.1"/>
</dbReference>